<proteinExistence type="inferred from homology"/>
<dbReference type="PANTHER" id="PTHR13697:SF4">
    <property type="entry name" value="ATP-DEPENDENT 6-PHOSPHOFRUCTOKINASE"/>
    <property type="match status" value="1"/>
</dbReference>
<keyword evidence="9 15" id="KW-0547">Nucleotide-binding</keyword>
<keyword evidence="5 15" id="KW-0963">Cytoplasm</keyword>
<keyword evidence="6 15" id="KW-0021">Allosteric enzyme</keyword>
<dbReference type="GO" id="GO:0048029">
    <property type="term" value="F:monosaccharide binding"/>
    <property type="evidence" value="ECO:0007669"/>
    <property type="project" value="TreeGrafter"/>
</dbReference>
<dbReference type="GO" id="GO:0003872">
    <property type="term" value="F:6-phosphofructokinase activity"/>
    <property type="evidence" value="ECO:0007669"/>
    <property type="project" value="UniProtKB-UniRule"/>
</dbReference>
<organism evidence="17 18">
    <name type="scientific">Desulforamulus putei DSM 12395</name>
    <dbReference type="NCBI Taxonomy" id="1121429"/>
    <lineage>
        <taxon>Bacteria</taxon>
        <taxon>Bacillati</taxon>
        <taxon>Bacillota</taxon>
        <taxon>Clostridia</taxon>
        <taxon>Eubacteriales</taxon>
        <taxon>Peptococcaceae</taxon>
        <taxon>Desulforamulus</taxon>
    </lineage>
</organism>
<feature type="binding site" evidence="15">
    <location>
        <position position="103"/>
    </location>
    <ligand>
        <name>Mg(2+)</name>
        <dbReference type="ChEBI" id="CHEBI:18420"/>
        <note>catalytic</note>
    </ligand>
</feature>
<comment type="subunit">
    <text evidence="15">Homotetramer.</text>
</comment>
<evidence type="ECO:0000313" key="17">
    <source>
        <dbReference type="EMBL" id="SHF07852.1"/>
    </source>
</evidence>
<dbReference type="NCBIfam" id="TIGR02482">
    <property type="entry name" value="PFKA_ATP"/>
    <property type="match status" value="1"/>
</dbReference>
<dbReference type="NCBIfam" id="NF002872">
    <property type="entry name" value="PRK03202.1"/>
    <property type="match status" value="1"/>
</dbReference>
<evidence type="ECO:0000256" key="6">
    <source>
        <dbReference type="ARBA" id="ARBA00022533"/>
    </source>
</evidence>
<dbReference type="GO" id="GO:0006002">
    <property type="term" value="P:fructose 6-phosphate metabolic process"/>
    <property type="evidence" value="ECO:0007669"/>
    <property type="project" value="UniProtKB-UniRule"/>
</dbReference>
<feature type="binding site" evidence="15">
    <location>
        <begin position="72"/>
        <end position="73"/>
    </location>
    <ligand>
        <name>ATP</name>
        <dbReference type="ChEBI" id="CHEBI:30616"/>
    </ligand>
</feature>
<feature type="binding site" evidence="15">
    <location>
        <position position="244"/>
    </location>
    <ligand>
        <name>substrate</name>
        <note>ligand shared between dimeric partners</note>
    </ligand>
</feature>
<dbReference type="FunFam" id="3.40.50.460:FF:000002">
    <property type="entry name" value="ATP-dependent 6-phosphofructokinase"/>
    <property type="match status" value="1"/>
</dbReference>
<comment type="pathway">
    <text evidence="4 15">Carbohydrate degradation; glycolysis; D-glyceraldehyde 3-phosphate and glycerone phosphate from D-glucose: step 3/4.</text>
</comment>
<keyword evidence="11 15" id="KW-0067">ATP-binding</keyword>
<comment type="cofactor">
    <cofactor evidence="1 15">
        <name>Mg(2+)</name>
        <dbReference type="ChEBI" id="CHEBI:18420"/>
    </cofactor>
</comment>
<feature type="binding site" evidence="15">
    <location>
        <position position="163"/>
    </location>
    <ligand>
        <name>substrate</name>
        <note>ligand shared between dimeric partners</note>
    </ligand>
</feature>
<dbReference type="GO" id="GO:0070095">
    <property type="term" value="F:fructose-6-phosphate binding"/>
    <property type="evidence" value="ECO:0007669"/>
    <property type="project" value="TreeGrafter"/>
</dbReference>
<comment type="subcellular location">
    <subcellularLocation>
        <location evidence="3 15">Cytoplasm</location>
    </subcellularLocation>
</comment>
<evidence type="ECO:0000256" key="13">
    <source>
        <dbReference type="ARBA" id="ARBA00023152"/>
    </source>
</evidence>
<feature type="binding site" description="in other chain" evidence="15">
    <location>
        <begin position="126"/>
        <end position="128"/>
    </location>
    <ligand>
        <name>substrate</name>
        <note>ligand shared between dimeric partners</note>
    </ligand>
</feature>
<dbReference type="InterPro" id="IPR000023">
    <property type="entry name" value="Phosphofructokinase_dom"/>
</dbReference>
<dbReference type="InterPro" id="IPR022953">
    <property type="entry name" value="ATP_PFK"/>
</dbReference>
<evidence type="ECO:0000256" key="3">
    <source>
        <dbReference type="ARBA" id="ARBA00004496"/>
    </source>
</evidence>
<sequence length="320" mass="33866">MQRIGVLTSGGDASGMNSCIRAVVRKAIYHGLEVIGIRRGYSGFIDADMGPMNLSSVADIIGRGGTILHTARSERFMTREGRAMAMENVERFGIQGLVVIGGDGSFTGASIFYQEHGIPVICVPGTIDNDIAGTDYTIGFDTAVNNVVDAINKIRDTATSHERTFVIEVMGRNSGNIALAAGLAGGAESILIPEIPFNVEDICKKLLNGIKRGKLHSVILVAEGAASGLEIGKKIKELTGFDTKVTILGHLQRGGSPTAFDRILAARLGAKAVELLMAGETNKMVGIRAGEIVATDLTEVLGKPSPINKEMYDLARILSI</sequence>
<dbReference type="InterPro" id="IPR012003">
    <property type="entry name" value="ATP_PFK_prok-type"/>
</dbReference>
<dbReference type="FunFam" id="3.40.50.450:FF:000001">
    <property type="entry name" value="ATP-dependent 6-phosphofructokinase"/>
    <property type="match status" value="1"/>
</dbReference>
<evidence type="ECO:0000256" key="14">
    <source>
        <dbReference type="ARBA" id="ARBA00048070"/>
    </source>
</evidence>
<reference evidence="18" key="1">
    <citation type="submission" date="2016-11" db="EMBL/GenBank/DDBJ databases">
        <authorList>
            <person name="Varghese N."/>
            <person name="Submissions S."/>
        </authorList>
    </citation>
    <scope>NUCLEOTIDE SEQUENCE [LARGE SCALE GENOMIC DNA]</scope>
    <source>
        <strain evidence="18">DSM 12395</strain>
    </source>
</reference>
<feature type="binding site" description="in other chain" evidence="15">
    <location>
        <begin position="214"/>
        <end position="216"/>
    </location>
    <ligand>
        <name>ADP</name>
        <dbReference type="ChEBI" id="CHEBI:456216"/>
        <note>allosteric activator; ligand shared between dimeric partners</note>
    </ligand>
</feature>
<accession>A0A1M4YQR3</accession>
<keyword evidence="8 15" id="KW-0479">Metal-binding</keyword>
<dbReference type="PANTHER" id="PTHR13697">
    <property type="entry name" value="PHOSPHOFRUCTOKINASE"/>
    <property type="match status" value="1"/>
</dbReference>
<dbReference type="SUPFAM" id="SSF53784">
    <property type="entry name" value="Phosphofructokinase"/>
    <property type="match status" value="1"/>
</dbReference>
<dbReference type="GO" id="GO:0042802">
    <property type="term" value="F:identical protein binding"/>
    <property type="evidence" value="ECO:0007669"/>
    <property type="project" value="TreeGrafter"/>
</dbReference>
<evidence type="ECO:0000256" key="1">
    <source>
        <dbReference type="ARBA" id="ARBA00001946"/>
    </source>
</evidence>
<feature type="domain" description="Phosphofructokinase" evidence="16">
    <location>
        <begin position="3"/>
        <end position="276"/>
    </location>
</feature>
<feature type="binding site" description="in other chain" evidence="15">
    <location>
        <position position="212"/>
    </location>
    <ligand>
        <name>ADP</name>
        <dbReference type="ChEBI" id="CHEBI:456216"/>
        <note>allosteric activator; ligand shared between dimeric partners</note>
    </ligand>
</feature>
<dbReference type="Proteomes" id="UP000184148">
    <property type="component" value="Unassembled WGS sequence"/>
</dbReference>
<feature type="binding site" description="in other chain" evidence="15">
    <location>
        <position position="155"/>
    </location>
    <ligand>
        <name>ADP</name>
        <dbReference type="ChEBI" id="CHEBI:456216"/>
        <note>allosteric activator; ligand shared between dimeric partners</note>
    </ligand>
</feature>
<feature type="binding site" evidence="15">
    <location>
        <position position="11"/>
    </location>
    <ligand>
        <name>ATP</name>
        <dbReference type="ChEBI" id="CHEBI:30616"/>
    </ligand>
</feature>
<dbReference type="GO" id="GO:0005524">
    <property type="term" value="F:ATP binding"/>
    <property type="evidence" value="ECO:0007669"/>
    <property type="project" value="UniProtKB-UniRule"/>
</dbReference>
<name>A0A1M4YQR3_9FIRM</name>
<feature type="binding site" description="in other chain" evidence="15">
    <location>
        <begin position="250"/>
        <end position="253"/>
    </location>
    <ligand>
        <name>substrate</name>
        <note>ligand shared between dimeric partners</note>
    </ligand>
</feature>
<keyword evidence="13 15" id="KW-0324">Glycolysis</keyword>
<evidence type="ECO:0000256" key="4">
    <source>
        <dbReference type="ARBA" id="ARBA00004679"/>
    </source>
</evidence>
<dbReference type="GO" id="GO:0061621">
    <property type="term" value="P:canonical glycolysis"/>
    <property type="evidence" value="ECO:0007669"/>
    <property type="project" value="TreeGrafter"/>
</dbReference>
<evidence type="ECO:0000259" key="16">
    <source>
        <dbReference type="Pfam" id="PF00365"/>
    </source>
</evidence>
<dbReference type="Gene3D" id="3.40.50.450">
    <property type="match status" value="1"/>
</dbReference>
<evidence type="ECO:0000256" key="8">
    <source>
        <dbReference type="ARBA" id="ARBA00022723"/>
    </source>
</evidence>
<comment type="caution">
    <text evidence="15">Lacks conserved residue(s) required for the propagation of feature annotation.</text>
</comment>
<dbReference type="EMBL" id="FQUY01000011">
    <property type="protein sequence ID" value="SHF07852.1"/>
    <property type="molecule type" value="Genomic_DNA"/>
</dbReference>
<dbReference type="UniPathway" id="UPA00109">
    <property type="reaction ID" value="UER00182"/>
</dbReference>
<comment type="similarity">
    <text evidence="15">Belongs to the phosphofructokinase type A (PFKA) family. ATP-dependent PFK group I subfamily. Prokaryotic clade 'B1' sub-subfamily.</text>
</comment>
<evidence type="ECO:0000313" key="18">
    <source>
        <dbReference type="Proteomes" id="UP000184148"/>
    </source>
</evidence>
<evidence type="ECO:0000256" key="5">
    <source>
        <dbReference type="ARBA" id="ARBA00022490"/>
    </source>
</evidence>
<evidence type="ECO:0000256" key="11">
    <source>
        <dbReference type="ARBA" id="ARBA00022840"/>
    </source>
</evidence>
<dbReference type="OrthoDB" id="9802503at2"/>
<keyword evidence="10 15" id="KW-0418">Kinase</keyword>
<evidence type="ECO:0000256" key="2">
    <source>
        <dbReference type="ARBA" id="ARBA00002659"/>
    </source>
</evidence>
<dbReference type="GO" id="GO:0016208">
    <property type="term" value="F:AMP binding"/>
    <property type="evidence" value="ECO:0007669"/>
    <property type="project" value="TreeGrafter"/>
</dbReference>
<dbReference type="Pfam" id="PF00365">
    <property type="entry name" value="PFK"/>
    <property type="match status" value="1"/>
</dbReference>
<feature type="active site" description="Proton acceptor" evidence="15">
    <location>
        <position position="128"/>
    </location>
</feature>
<evidence type="ECO:0000256" key="9">
    <source>
        <dbReference type="ARBA" id="ARBA00022741"/>
    </source>
</evidence>
<dbReference type="RefSeq" id="WP_073238824.1">
    <property type="nucleotide sequence ID" value="NZ_FQUY01000011.1"/>
</dbReference>
<keyword evidence="7 15" id="KW-0808">Transferase</keyword>
<dbReference type="GO" id="GO:0005945">
    <property type="term" value="C:6-phosphofructokinase complex"/>
    <property type="evidence" value="ECO:0007669"/>
    <property type="project" value="TreeGrafter"/>
</dbReference>
<feature type="binding site" evidence="15">
    <location>
        <begin position="21"/>
        <end position="25"/>
    </location>
    <ligand>
        <name>ADP</name>
        <dbReference type="ChEBI" id="CHEBI:456216"/>
        <note>allosteric activator; ligand shared between dimeric partners</note>
    </ligand>
</feature>
<keyword evidence="12 15" id="KW-0460">Magnesium</keyword>
<feature type="binding site" description="in other chain" evidence="15">
    <location>
        <begin position="170"/>
        <end position="172"/>
    </location>
    <ligand>
        <name>substrate</name>
        <note>ligand shared between dimeric partners</note>
    </ligand>
</feature>
<keyword evidence="18" id="KW-1185">Reference proteome</keyword>
<comment type="activity regulation">
    <text evidence="15">Allosterically activated by ADP and other diphosphonucleosides, and allosterically inhibited by phosphoenolpyruvate.</text>
</comment>
<evidence type="ECO:0000256" key="10">
    <source>
        <dbReference type="ARBA" id="ARBA00022777"/>
    </source>
</evidence>
<dbReference type="InterPro" id="IPR035966">
    <property type="entry name" value="PKF_sf"/>
</dbReference>
<dbReference type="PROSITE" id="PS00433">
    <property type="entry name" value="PHOSPHOFRUCTOKINASE"/>
    <property type="match status" value="1"/>
</dbReference>
<evidence type="ECO:0000256" key="15">
    <source>
        <dbReference type="HAMAP-Rule" id="MF_00339"/>
    </source>
</evidence>
<protein>
    <recommendedName>
        <fullName evidence="15">ATP-dependent 6-phosphofructokinase</fullName>
        <shortName evidence="15">ATP-PFK</shortName>
        <shortName evidence="15">Phosphofructokinase</shortName>
        <ecNumber evidence="15">2.7.1.11</ecNumber>
    </recommendedName>
    <alternativeName>
        <fullName evidence="15">Phosphohexokinase</fullName>
    </alternativeName>
</protein>
<dbReference type="PRINTS" id="PR00476">
    <property type="entry name" value="PHFRCTKINASE"/>
</dbReference>
<dbReference type="EC" id="2.7.1.11" evidence="15"/>
<evidence type="ECO:0000256" key="7">
    <source>
        <dbReference type="ARBA" id="ARBA00022679"/>
    </source>
</evidence>
<dbReference type="Gene3D" id="3.40.50.460">
    <property type="entry name" value="Phosphofructokinase domain"/>
    <property type="match status" value="1"/>
</dbReference>
<dbReference type="HAMAP" id="MF_00339">
    <property type="entry name" value="Phosphofructokinase_I_B1"/>
    <property type="match status" value="1"/>
</dbReference>
<feature type="binding site" description="in other chain" evidence="15">
    <location>
        <begin position="186"/>
        <end position="188"/>
    </location>
    <ligand>
        <name>ADP</name>
        <dbReference type="ChEBI" id="CHEBI:456216"/>
        <note>allosteric activator; ligand shared between dimeric partners</note>
    </ligand>
</feature>
<evidence type="ECO:0000256" key="12">
    <source>
        <dbReference type="ARBA" id="ARBA00022842"/>
    </source>
</evidence>
<dbReference type="PIRSF" id="PIRSF000532">
    <property type="entry name" value="ATP_PFK_prok"/>
    <property type="match status" value="1"/>
</dbReference>
<feature type="binding site" evidence="15">
    <location>
        <begin position="102"/>
        <end position="105"/>
    </location>
    <ligand>
        <name>ATP</name>
        <dbReference type="ChEBI" id="CHEBI:30616"/>
    </ligand>
</feature>
<dbReference type="InterPro" id="IPR012828">
    <property type="entry name" value="PFKA_ATP_prok"/>
</dbReference>
<comment type="function">
    <text evidence="2 15">Catalyzes the phosphorylation of D-fructose 6-phosphate to fructose 1,6-bisphosphate by ATP, the first committing step of glycolysis.</text>
</comment>
<gene>
    <name evidence="15" type="primary">pfkA</name>
    <name evidence="17" type="ORF">SAMN02745133_01770</name>
</gene>
<dbReference type="GO" id="GO:0030388">
    <property type="term" value="P:fructose 1,6-bisphosphate metabolic process"/>
    <property type="evidence" value="ECO:0007669"/>
    <property type="project" value="TreeGrafter"/>
</dbReference>
<dbReference type="STRING" id="1121429.SAMN02745133_01770"/>
<dbReference type="InterPro" id="IPR015912">
    <property type="entry name" value="Phosphofructokinase_CS"/>
</dbReference>
<dbReference type="AlphaFoldDB" id="A0A1M4YQR3"/>
<feature type="binding site" description="in other chain" evidence="15">
    <location>
        <position position="223"/>
    </location>
    <ligand>
        <name>substrate</name>
        <note>ligand shared between dimeric partners</note>
    </ligand>
</feature>
<comment type="catalytic activity">
    <reaction evidence="14 15">
        <text>beta-D-fructose 6-phosphate + ATP = beta-D-fructose 1,6-bisphosphate + ADP + H(+)</text>
        <dbReference type="Rhea" id="RHEA:16109"/>
        <dbReference type="ChEBI" id="CHEBI:15378"/>
        <dbReference type="ChEBI" id="CHEBI:30616"/>
        <dbReference type="ChEBI" id="CHEBI:32966"/>
        <dbReference type="ChEBI" id="CHEBI:57634"/>
        <dbReference type="ChEBI" id="CHEBI:456216"/>
        <dbReference type="EC" id="2.7.1.11"/>
    </reaction>
</comment>
<dbReference type="GO" id="GO:0046872">
    <property type="term" value="F:metal ion binding"/>
    <property type="evidence" value="ECO:0007669"/>
    <property type="project" value="UniProtKB-KW"/>
</dbReference>